<accession>A0ABN8MGW9</accession>
<protein>
    <submittedName>
        <fullName evidence="1">Uncharacterized protein</fullName>
    </submittedName>
</protein>
<keyword evidence="2" id="KW-1185">Reference proteome</keyword>
<evidence type="ECO:0000313" key="2">
    <source>
        <dbReference type="Proteomes" id="UP001159427"/>
    </source>
</evidence>
<comment type="caution">
    <text evidence="1">The sequence shown here is derived from an EMBL/GenBank/DDBJ whole genome shotgun (WGS) entry which is preliminary data.</text>
</comment>
<sequence>MGFQVHPVIQQRILSLWIPADCLPGKTHYGWVGRAASSIRRWLLLYAAHKVQKGGVDDPRDQNAIKIGMDLWDRPSLTSRLRDYMFVGSYGLLEDKSSQDLSVL</sequence>
<name>A0ABN8MGW9_9CNID</name>
<organism evidence="1 2">
    <name type="scientific">Porites evermanni</name>
    <dbReference type="NCBI Taxonomy" id="104178"/>
    <lineage>
        <taxon>Eukaryota</taxon>
        <taxon>Metazoa</taxon>
        <taxon>Cnidaria</taxon>
        <taxon>Anthozoa</taxon>
        <taxon>Hexacorallia</taxon>
        <taxon>Scleractinia</taxon>
        <taxon>Fungiina</taxon>
        <taxon>Poritidae</taxon>
        <taxon>Porites</taxon>
    </lineage>
</organism>
<gene>
    <name evidence="1" type="ORF">PEVE_00035218</name>
</gene>
<dbReference type="Proteomes" id="UP001159427">
    <property type="component" value="Unassembled WGS sequence"/>
</dbReference>
<proteinExistence type="predicted"/>
<evidence type="ECO:0000313" key="1">
    <source>
        <dbReference type="EMBL" id="CAH3028934.1"/>
    </source>
</evidence>
<reference evidence="1 2" key="1">
    <citation type="submission" date="2022-05" db="EMBL/GenBank/DDBJ databases">
        <authorList>
            <consortium name="Genoscope - CEA"/>
            <person name="William W."/>
        </authorList>
    </citation>
    <scope>NUCLEOTIDE SEQUENCE [LARGE SCALE GENOMIC DNA]</scope>
</reference>
<dbReference type="EMBL" id="CALNXI010000542">
    <property type="protein sequence ID" value="CAH3028934.1"/>
    <property type="molecule type" value="Genomic_DNA"/>
</dbReference>